<dbReference type="EMBL" id="BARS01020696">
    <property type="protein sequence ID" value="GAG10346.1"/>
    <property type="molecule type" value="Genomic_DNA"/>
</dbReference>
<name>X0WCE7_9ZZZZ</name>
<dbReference type="AlphaFoldDB" id="X0WCE7"/>
<sequence>IIDAPRPVRLVQSLAEEDLYWLINDIGIQDALPVLSLASNDQWQYLLDLELWTKDHLDTEATNHWLGLLMKADPERFMIWSLREHLELLELFLIGHVEVKIREHDQSPSDFADEFFTFDDTFYIRIDEKNYEKTIGEFLQRLTDHDNEKYQHVLLELADLIPAETEEQLYRLRNVRLAEKGFLPFEEAVGIYQYRNPESLRHQEHESQRAARAHPADETAPLTTSILLREHDLFYKALQQIDDAPFLERLEREFAAMCNQIICADCRSVRDKE</sequence>
<reference evidence="1" key="1">
    <citation type="journal article" date="2014" name="Front. Microbiol.">
        <title>High frequency of phylogenetically diverse reductive dehalogenase-homologous genes in deep subseafloor sedimentary metagenomes.</title>
        <authorList>
            <person name="Kawai M."/>
            <person name="Futagami T."/>
            <person name="Toyoda A."/>
            <person name="Takaki Y."/>
            <person name="Nishi S."/>
            <person name="Hori S."/>
            <person name="Arai W."/>
            <person name="Tsubouchi T."/>
            <person name="Morono Y."/>
            <person name="Uchiyama I."/>
            <person name="Ito T."/>
            <person name="Fujiyama A."/>
            <person name="Inagaki F."/>
            <person name="Takami H."/>
        </authorList>
    </citation>
    <scope>NUCLEOTIDE SEQUENCE</scope>
    <source>
        <strain evidence="1">Expedition CK06-06</strain>
    </source>
</reference>
<feature type="non-terminal residue" evidence="1">
    <location>
        <position position="1"/>
    </location>
</feature>
<accession>X0WCE7</accession>
<organism evidence="1">
    <name type="scientific">marine sediment metagenome</name>
    <dbReference type="NCBI Taxonomy" id="412755"/>
    <lineage>
        <taxon>unclassified sequences</taxon>
        <taxon>metagenomes</taxon>
        <taxon>ecological metagenomes</taxon>
    </lineage>
</organism>
<protein>
    <submittedName>
        <fullName evidence="1">Uncharacterized protein</fullName>
    </submittedName>
</protein>
<feature type="non-terminal residue" evidence="1">
    <location>
        <position position="273"/>
    </location>
</feature>
<dbReference type="InterPro" id="IPR045750">
    <property type="entry name" value="DUF6178"/>
</dbReference>
<gene>
    <name evidence="1" type="ORF">S01H1_33344</name>
</gene>
<comment type="caution">
    <text evidence="1">The sequence shown here is derived from an EMBL/GenBank/DDBJ whole genome shotgun (WGS) entry which is preliminary data.</text>
</comment>
<dbReference type="Pfam" id="PF19676">
    <property type="entry name" value="DUF6178"/>
    <property type="match status" value="1"/>
</dbReference>
<proteinExistence type="predicted"/>
<evidence type="ECO:0000313" key="1">
    <source>
        <dbReference type="EMBL" id="GAG10346.1"/>
    </source>
</evidence>